<name>A0A561UKP2_9ACTN</name>
<evidence type="ECO:0000313" key="1">
    <source>
        <dbReference type="EMBL" id="TWF99933.1"/>
    </source>
</evidence>
<dbReference type="RefSeq" id="WP_170304787.1">
    <property type="nucleotide sequence ID" value="NZ_BAAAMZ010000021.1"/>
</dbReference>
<proteinExistence type="predicted"/>
<keyword evidence="2" id="KW-1185">Reference proteome</keyword>
<dbReference type="EMBL" id="VIWT01000001">
    <property type="protein sequence ID" value="TWF99933.1"/>
    <property type="molecule type" value="Genomic_DNA"/>
</dbReference>
<reference evidence="1 2" key="1">
    <citation type="submission" date="2019-06" db="EMBL/GenBank/DDBJ databases">
        <title>Sequencing the genomes of 1000 actinobacteria strains.</title>
        <authorList>
            <person name="Klenk H.-P."/>
        </authorList>
    </citation>
    <scope>NUCLEOTIDE SEQUENCE [LARGE SCALE GENOMIC DNA]</scope>
    <source>
        <strain evidence="1 2">DSM 44826</strain>
    </source>
</reference>
<protein>
    <submittedName>
        <fullName evidence="1">Uncharacterized protein</fullName>
    </submittedName>
</protein>
<dbReference type="AlphaFoldDB" id="A0A561UKP2"/>
<organism evidence="1 2">
    <name type="scientific">Kitasatospora viridis</name>
    <dbReference type="NCBI Taxonomy" id="281105"/>
    <lineage>
        <taxon>Bacteria</taxon>
        <taxon>Bacillati</taxon>
        <taxon>Actinomycetota</taxon>
        <taxon>Actinomycetes</taxon>
        <taxon>Kitasatosporales</taxon>
        <taxon>Streptomycetaceae</taxon>
        <taxon>Kitasatospora</taxon>
    </lineage>
</organism>
<sequence>MTNPRAIAEPSACAHCGIPRRGHTRQWMQAAGWHQWQPPTDAQILARMKARRATKTT</sequence>
<dbReference type="Proteomes" id="UP000317940">
    <property type="component" value="Unassembled WGS sequence"/>
</dbReference>
<gene>
    <name evidence="1" type="ORF">FHX73_113793</name>
</gene>
<accession>A0A561UKP2</accession>
<evidence type="ECO:0000313" key="2">
    <source>
        <dbReference type="Proteomes" id="UP000317940"/>
    </source>
</evidence>
<comment type="caution">
    <text evidence="1">The sequence shown here is derived from an EMBL/GenBank/DDBJ whole genome shotgun (WGS) entry which is preliminary data.</text>
</comment>